<dbReference type="InterPro" id="IPR029044">
    <property type="entry name" value="Nucleotide-diphossugar_trans"/>
</dbReference>
<dbReference type="Pfam" id="PF09837">
    <property type="entry name" value="DUF2064"/>
    <property type="match status" value="1"/>
</dbReference>
<gene>
    <name evidence="1" type="ORF">C665_16812</name>
</gene>
<dbReference type="AlphaFoldDB" id="N6YLR9"/>
<dbReference type="EMBL" id="AMXD01000148">
    <property type="protein sequence ID" value="ENO83302.1"/>
    <property type="molecule type" value="Genomic_DNA"/>
</dbReference>
<evidence type="ECO:0000313" key="1">
    <source>
        <dbReference type="EMBL" id="ENO83302.1"/>
    </source>
</evidence>
<evidence type="ECO:0008006" key="3">
    <source>
        <dbReference type="Google" id="ProtNLM"/>
    </source>
</evidence>
<name>N6YLR9_THASP</name>
<proteinExistence type="predicted"/>
<organism evidence="1 2">
    <name type="scientific">Thauera aminoaromatica S2</name>
    <dbReference type="NCBI Taxonomy" id="1234381"/>
    <lineage>
        <taxon>Bacteria</taxon>
        <taxon>Pseudomonadati</taxon>
        <taxon>Pseudomonadota</taxon>
        <taxon>Betaproteobacteria</taxon>
        <taxon>Rhodocyclales</taxon>
        <taxon>Zoogloeaceae</taxon>
        <taxon>Thauera</taxon>
    </lineage>
</organism>
<dbReference type="Gene3D" id="3.90.550.10">
    <property type="entry name" value="Spore Coat Polysaccharide Biosynthesis Protein SpsA, Chain A"/>
    <property type="match status" value="1"/>
</dbReference>
<sequence>HPLRWSAQGEGDLGARMAGAARRVLAGGERVLLIGTDCPALDAACLRTAAEALDEVEAVIVPSFDGGYVLLGLRRFDPSLFEGIAWSTSTVAAATRVRLDALAWSYQVLPALQDIDVPADLVHLPSAG</sequence>
<dbReference type="NCBIfam" id="TIGR04282">
    <property type="entry name" value="glyco_like_cofC"/>
    <property type="match status" value="1"/>
</dbReference>
<protein>
    <recommendedName>
        <fullName evidence="3">Glycosyltransferase</fullName>
    </recommendedName>
</protein>
<dbReference type="SUPFAM" id="SSF53448">
    <property type="entry name" value="Nucleotide-diphospho-sugar transferases"/>
    <property type="match status" value="1"/>
</dbReference>
<evidence type="ECO:0000313" key="2">
    <source>
        <dbReference type="Proteomes" id="UP000013042"/>
    </source>
</evidence>
<accession>N6YLR9</accession>
<reference evidence="1 2" key="1">
    <citation type="submission" date="2012-09" db="EMBL/GenBank/DDBJ databases">
        <title>Draft Genome Sequences of 6 Strains from Genus Thauera.</title>
        <authorList>
            <person name="Liu B."/>
            <person name="Shapleigh J.P."/>
            <person name="Frostegard A.H."/>
        </authorList>
    </citation>
    <scope>NUCLEOTIDE SEQUENCE [LARGE SCALE GENOMIC DNA]</scope>
    <source>
        <strain evidence="1 2">S2</strain>
    </source>
</reference>
<dbReference type="PANTHER" id="PTHR36529:SF1">
    <property type="entry name" value="GLYCOSYLTRANSFERASE"/>
    <property type="match status" value="1"/>
</dbReference>
<dbReference type="InterPro" id="IPR018641">
    <property type="entry name" value="Trfase_1_rSAM/seldom-assoc"/>
</dbReference>
<feature type="non-terminal residue" evidence="1">
    <location>
        <position position="1"/>
    </location>
</feature>
<comment type="caution">
    <text evidence="1">The sequence shown here is derived from an EMBL/GenBank/DDBJ whole genome shotgun (WGS) entry which is preliminary data.</text>
</comment>
<dbReference type="RefSeq" id="WP_004323221.1">
    <property type="nucleotide sequence ID" value="NZ_AMXD01000148.1"/>
</dbReference>
<dbReference type="Proteomes" id="UP000013042">
    <property type="component" value="Unassembled WGS sequence"/>
</dbReference>
<dbReference type="PANTHER" id="PTHR36529">
    <property type="entry name" value="SLL1095 PROTEIN"/>
    <property type="match status" value="1"/>
</dbReference>